<evidence type="ECO:0000313" key="1">
    <source>
        <dbReference type="EMBL" id="PSR29605.1"/>
    </source>
</evidence>
<organism evidence="1 2">
    <name type="scientific">Sulfobacillus benefaciens</name>
    <dbReference type="NCBI Taxonomy" id="453960"/>
    <lineage>
        <taxon>Bacteria</taxon>
        <taxon>Bacillati</taxon>
        <taxon>Bacillota</taxon>
        <taxon>Clostridia</taxon>
        <taxon>Eubacteriales</taxon>
        <taxon>Clostridiales Family XVII. Incertae Sedis</taxon>
        <taxon>Sulfobacillus</taxon>
    </lineage>
</organism>
<evidence type="ECO:0000313" key="2">
    <source>
        <dbReference type="Proteomes" id="UP000242699"/>
    </source>
</evidence>
<accession>A0A2T2X547</accession>
<dbReference type="Proteomes" id="UP000242699">
    <property type="component" value="Unassembled WGS sequence"/>
</dbReference>
<dbReference type="EMBL" id="PXYT01000015">
    <property type="protein sequence ID" value="PSR29605.1"/>
    <property type="molecule type" value="Genomic_DNA"/>
</dbReference>
<gene>
    <name evidence="1" type="ORF">C7B43_08070</name>
</gene>
<reference evidence="1 2" key="1">
    <citation type="journal article" date="2014" name="BMC Genomics">
        <title>Comparison of environmental and isolate Sulfobacillus genomes reveals diverse carbon, sulfur, nitrogen, and hydrogen metabolisms.</title>
        <authorList>
            <person name="Justice N.B."/>
            <person name="Norman A."/>
            <person name="Brown C.T."/>
            <person name="Singh A."/>
            <person name="Thomas B.C."/>
            <person name="Banfield J.F."/>
        </authorList>
    </citation>
    <scope>NUCLEOTIDE SEQUENCE [LARGE SCALE GENOMIC DNA]</scope>
    <source>
        <strain evidence="1">AMDSBA1</strain>
    </source>
</reference>
<sequence>MMMKAADGATTNISTHNASRFGSNSRLGAVPRSLIVGGLRPDYEMIVEEQLGCLHQALWLRCENGLLWDPYGSFMRTMLISLKRYPQIRTIYVVAESRDRQDAPAQDAELIDLSAKLSQDTGNTIRFLLQQYYGIDPEEWLRSDDSKASVYIRDTLRVIREHPLLPRDITVRGFLIKEPGILFHPVGE</sequence>
<dbReference type="AlphaFoldDB" id="A0A2T2X547"/>
<proteinExistence type="predicted"/>
<comment type="caution">
    <text evidence="1">The sequence shown here is derived from an EMBL/GenBank/DDBJ whole genome shotgun (WGS) entry which is preliminary data.</text>
</comment>
<name>A0A2T2X547_9FIRM</name>
<protein>
    <submittedName>
        <fullName evidence="1">Uncharacterized protein</fullName>
    </submittedName>
</protein>